<name>A0A2S9J2C7_9SPHI</name>
<comment type="caution">
    <text evidence="6">The sequence shown here is derived from an EMBL/GenBank/DDBJ whole genome shotgun (WGS) entry which is preliminary data.</text>
</comment>
<comment type="subcellular location">
    <subcellularLocation>
        <location evidence="1">Cell outer membrane</location>
    </subcellularLocation>
</comment>
<dbReference type="InterPro" id="IPR057601">
    <property type="entry name" value="Oar-like_b-barrel"/>
</dbReference>
<evidence type="ECO:0000259" key="5">
    <source>
        <dbReference type="Pfam" id="PF25183"/>
    </source>
</evidence>
<dbReference type="Proteomes" id="UP000239711">
    <property type="component" value="Unassembled WGS sequence"/>
</dbReference>
<feature type="domain" description="TonB-dependent transporter Oar-like beta-barrel" evidence="5">
    <location>
        <begin position="354"/>
        <end position="998"/>
    </location>
</feature>
<feature type="transmembrane region" description="Helical" evidence="4">
    <location>
        <begin position="9"/>
        <end position="28"/>
    </location>
</feature>
<dbReference type="SUPFAM" id="SSF49464">
    <property type="entry name" value="Carboxypeptidase regulatory domain-like"/>
    <property type="match status" value="1"/>
</dbReference>
<dbReference type="RefSeq" id="WP_105717373.1">
    <property type="nucleotide sequence ID" value="NZ_PVBQ01000009.1"/>
</dbReference>
<keyword evidence="4" id="KW-1133">Transmembrane helix</keyword>
<reference evidence="6 7" key="1">
    <citation type="submission" date="2018-02" db="EMBL/GenBank/DDBJ databases">
        <title>The draft genome of Sphingobacterium sp. 5JN-11.</title>
        <authorList>
            <person name="Liu L."/>
            <person name="Li L."/>
            <person name="Liang L."/>
            <person name="Zhang X."/>
            <person name="Wang T."/>
        </authorList>
    </citation>
    <scope>NUCLEOTIDE SEQUENCE [LARGE SCALE GENOMIC DNA]</scope>
    <source>
        <strain evidence="6 7">5JN-11</strain>
    </source>
</reference>
<feature type="domain" description="TonB-dependent transporter Oar-like beta-barrel" evidence="5">
    <location>
        <begin position="241"/>
        <end position="308"/>
    </location>
</feature>
<keyword evidence="4" id="KW-0812">Transmembrane</keyword>
<dbReference type="Pfam" id="PF13620">
    <property type="entry name" value="CarboxypepD_reg"/>
    <property type="match status" value="1"/>
</dbReference>
<dbReference type="EMBL" id="PVBQ01000009">
    <property type="protein sequence ID" value="PRD46938.1"/>
    <property type="molecule type" value="Genomic_DNA"/>
</dbReference>
<evidence type="ECO:0000256" key="2">
    <source>
        <dbReference type="ARBA" id="ARBA00023136"/>
    </source>
</evidence>
<accession>A0A2S9J2C7</accession>
<dbReference type="InterPro" id="IPR036942">
    <property type="entry name" value="Beta-barrel_TonB_sf"/>
</dbReference>
<evidence type="ECO:0000256" key="4">
    <source>
        <dbReference type="SAM" id="Phobius"/>
    </source>
</evidence>
<keyword evidence="2 4" id="KW-0472">Membrane</keyword>
<sequence length="1054" mass="116372">MIINFKQQALFYVVCFIATMMVGVQTYAQGTQASIRGGITTQSDAPVSGATVRVKNESTGFTTTTITNERGNYDLKQLPLGGPYTVTATHIEEGEGSVTGVHLNQGDVAQISIQVVSNRHALDAVEITASGLKNTRDYLGAATAFSSQDIKSLPVNGRNFTSLTDLSPLARGGSISGQLGSSTNFTIDGMNAKNPTSAGSTTSRSGAPYSISMEAVREFKVVTNQYDVTFGRSGGGTISAATKAGTNTFEGSAFVFGRTDWLTSQYDINGNPRIGDYSTYQYGFSLGGPIIKDKLHFFAVWDRQQDNRSLLIADIRGGDNEARYRINQPTLDRYLDIARSKYGVSDAPQTGAINKNRTSDAGFLRLDWQINEKNLLTIRNNLTYDYNPLGLADNTSINILESYGNDKNFDNSFLATLRTSISPRITNELKLQHLYVYQNSTQGDQIGDGYIPRAIVERVTSQIGGDDLQTNIQLGGHRFAQESFKNNVFQLVNNLYFDTDWAKYTFGVDVMSTASNSVYGSEVNGRFHFVGLDNFENMNPYRYYREVPLKDDVAVKGTIMNFGLYAQMRKNIAAGLEMTAGLRMDYAAYPKATFSQLVYDELGIRTDNKLASFILQPRLQFNWDINQNQTDFLRFGAGIFASDINNYMIINNLTFDGSNFATVDVRDGDIPPIDFNRYRQDQSTIPALAAHQIPTINYTGKDADVPTVYKANLSYTRFITDRFKMTATGYMTLGRNNYTYVDRNMVSEPFFRLANEGNRGVFVPAESIAANGTPDWQQGRISDKLGRVLELTSIGKINQFAVVVDGTYNYFRDGVINASYTWNDTKDNTSFNGNVANSATLSQPVVDDPRDLGALAYSNNQFRHKVVVYGTAPTFWGVNIGVRYTGLGGTRFNLLAGANTNGDFVASTNDLAFIFDYNNPNTPENIRTGLQAILDNPEASQSLKDVIVNYAGRIADRNAGVNGFFGTVDLRIAKKFMMHRTHGIEVSAEIFNLLNMVDREWGVTKTLGNQALYGLLAEGFNADTKEFNYRVNNVGLASPSGNPFQVQLGVRYSF</sequence>
<dbReference type="OrthoDB" id="9768147at2"/>
<dbReference type="InterPro" id="IPR008969">
    <property type="entry name" value="CarboxyPept-like_regulatory"/>
</dbReference>
<keyword evidence="7" id="KW-1185">Reference proteome</keyword>
<dbReference type="Pfam" id="PF25183">
    <property type="entry name" value="OMP_b-brl_4"/>
    <property type="match status" value="2"/>
</dbReference>
<gene>
    <name evidence="6" type="ORF">C5745_12630</name>
</gene>
<dbReference type="Gene3D" id="2.60.40.1120">
    <property type="entry name" value="Carboxypeptidase-like, regulatory domain"/>
    <property type="match status" value="1"/>
</dbReference>
<evidence type="ECO:0000313" key="6">
    <source>
        <dbReference type="EMBL" id="PRD46938.1"/>
    </source>
</evidence>
<evidence type="ECO:0000256" key="1">
    <source>
        <dbReference type="ARBA" id="ARBA00004442"/>
    </source>
</evidence>
<protein>
    <submittedName>
        <fullName evidence="6">TonB-dependent receptor</fullName>
    </submittedName>
</protein>
<organism evidence="6 7">
    <name type="scientific">Sphingobacterium haloxyli</name>
    <dbReference type="NCBI Taxonomy" id="2100533"/>
    <lineage>
        <taxon>Bacteria</taxon>
        <taxon>Pseudomonadati</taxon>
        <taxon>Bacteroidota</taxon>
        <taxon>Sphingobacteriia</taxon>
        <taxon>Sphingobacteriales</taxon>
        <taxon>Sphingobacteriaceae</taxon>
        <taxon>Sphingobacterium</taxon>
    </lineage>
</organism>
<keyword evidence="6" id="KW-0675">Receptor</keyword>
<dbReference type="GO" id="GO:0009279">
    <property type="term" value="C:cell outer membrane"/>
    <property type="evidence" value="ECO:0007669"/>
    <property type="project" value="UniProtKB-SubCell"/>
</dbReference>
<proteinExistence type="predicted"/>
<evidence type="ECO:0000256" key="3">
    <source>
        <dbReference type="ARBA" id="ARBA00023237"/>
    </source>
</evidence>
<dbReference type="Gene3D" id="2.40.170.20">
    <property type="entry name" value="TonB-dependent receptor, beta-barrel domain"/>
    <property type="match status" value="1"/>
</dbReference>
<keyword evidence="3" id="KW-0998">Cell outer membrane</keyword>
<evidence type="ECO:0000313" key="7">
    <source>
        <dbReference type="Proteomes" id="UP000239711"/>
    </source>
</evidence>
<dbReference type="SUPFAM" id="SSF56935">
    <property type="entry name" value="Porins"/>
    <property type="match status" value="1"/>
</dbReference>
<dbReference type="AlphaFoldDB" id="A0A2S9J2C7"/>